<reference evidence="2 3" key="2">
    <citation type="submission" date="2018-03" db="EMBL/GenBank/DDBJ databases">
        <title>The ancient ancestry and fast evolution of plastids.</title>
        <authorList>
            <person name="Moore K.R."/>
            <person name="Magnabosco C."/>
            <person name="Momper L."/>
            <person name="Gold D.A."/>
            <person name="Bosak T."/>
            <person name="Fournier G.P."/>
        </authorList>
    </citation>
    <scope>NUCLEOTIDE SEQUENCE [LARGE SCALE GENOMIC DNA]</scope>
    <source>
        <strain evidence="2 3">ULC007</strain>
    </source>
</reference>
<proteinExistence type="predicted"/>
<comment type="caution">
    <text evidence="2">The sequence shown here is derived from an EMBL/GenBank/DDBJ whole genome shotgun (WGS) entry which is preliminary data.</text>
</comment>
<dbReference type="AlphaFoldDB" id="A0A2T1DIS6"/>
<evidence type="ECO:0000313" key="3">
    <source>
        <dbReference type="Proteomes" id="UP000238634"/>
    </source>
</evidence>
<dbReference type="Proteomes" id="UP000238634">
    <property type="component" value="Unassembled WGS sequence"/>
</dbReference>
<keyword evidence="3" id="KW-1185">Reference proteome</keyword>
<organism evidence="2 3">
    <name type="scientific">Phormidesmis priestleyi ULC007</name>
    <dbReference type="NCBI Taxonomy" id="1920490"/>
    <lineage>
        <taxon>Bacteria</taxon>
        <taxon>Bacillati</taxon>
        <taxon>Cyanobacteriota</taxon>
        <taxon>Cyanophyceae</taxon>
        <taxon>Leptolyngbyales</taxon>
        <taxon>Leptolyngbyaceae</taxon>
        <taxon>Phormidesmis</taxon>
    </lineage>
</organism>
<dbReference type="STRING" id="1920490.GCA_001895925_04193"/>
<evidence type="ECO:0000313" key="2">
    <source>
        <dbReference type="EMBL" id="PSB20386.1"/>
    </source>
</evidence>
<protein>
    <submittedName>
        <fullName evidence="2">Uncharacterized protein</fullName>
    </submittedName>
</protein>
<name>A0A2T1DIS6_9CYAN</name>
<reference evidence="2 3" key="1">
    <citation type="submission" date="2018-02" db="EMBL/GenBank/DDBJ databases">
        <authorList>
            <person name="Cohen D.B."/>
            <person name="Kent A.D."/>
        </authorList>
    </citation>
    <scope>NUCLEOTIDE SEQUENCE [LARGE SCALE GENOMIC DNA]</scope>
    <source>
        <strain evidence="2 3">ULC007</strain>
    </source>
</reference>
<sequence length="240" mass="27670">MEKMVDYVVRILSFCPQKVDIVHSVLACPEVDRLIFPAVLYTGNDSTIPINSADQFNIASVSKELVRMPDAQKVEQLDDDQTLVIAELRGENNIEFSSTINLVQSPTPNVINLRFSSEHLQSEALTLSNLKKLFSELISVFQADHASIYDRKSIHRSKHPKYLRTANFRSYPIEMEWLTYFGPQMIELLGHERFTNLHTCVEKYDLHGGTMVILQEDPFDEDNPQHQERRIQAERELHLS</sequence>
<feature type="region of interest" description="Disordered" evidence="1">
    <location>
        <begin position="217"/>
        <end position="240"/>
    </location>
</feature>
<dbReference type="EMBL" id="PVWG01000006">
    <property type="protein sequence ID" value="PSB20386.1"/>
    <property type="molecule type" value="Genomic_DNA"/>
</dbReference>
<gene>
    <name evidence="2" type="ORF">C7B65_08080</name>
</gene>
<feature type="compositionally biased region" description="Basic and acidic residues" evidence="1">
    <location>
        <begin position="223"/>
        <end position="240"/>
    </location>
</feature>
<evidence type="ECO:0000256" key="1">
    <source>
        <dbReference type="SAM" id="MobiDB-lite"/>
    </source>
</evidence>
<accession>A0A2T1DIS6</accession>